<comment type="caution">
    <text evidence="1">The sequence shown here is derived from an EMBL/GenBank/DDBJ whole genome shotgun (WGS) entry which is preliminary data.</text>
</comment>
<reference evidence="1 2" key="1">
    <citation type="submission" date="2023-09" db="EMBL/GenBank/DDBJ databases">
        <authorList>
            <person name="Wang M."/>
        </authorList>
    </citation>
    <scope>NUCLEOTIDE SEQUENCE [LARGE SCALE GENOMIC DNA]</scope>
    <source>
        <strain evidence="1">GT-2023</strain>
        <tissue evidence="1">Liver</tissue>
    </source>
</reference>
<dbReference type="Proteomes" id="UP001558613">
    <property type="component" value="Unassembled WGS sequence"/>
</dbReference>
<evidence type="ECO:0000313" key="2">
    <source>
        <dbReference type="Proteomes" id="UP001558613"/>
    </source>
</evidence>
<gene>
    <name evidence="1" type="ORF">QQF64_021440</name>
</gene>
<accession>A0ABR3LDI4</accession>
<proteinExistence type="predicted"/>
<protein>
    <submittedName>
        <fullName evidence="1">Uncharacterized protein</fullName>
    </submittedName>
</protein>
<sequence length="112" mass="12644">MKPLFLLHANSQSQSTETSASFITEPKAQCTALRGQRVPVKGGQRPHCVGTLPINRNFALKGCFSNDLSRRSRLKRPRLSLEGIQRIPEGIKATSWGSEPLLQERQWCYEHI</sequence>
<name>A0ABR3LDI4_9TELE</name>
<keyword evidence="2" id="KW-1185">Reference proteome</keyword>
<dbReference type="EMBL" id="JAYMGO010000023">
    <property type="protein sequence ID" value="KAL1250435.1"/>
    <property type="molecule type" value="Genomic_DNA"/>
</dbReference>
<evidence type="ECO:0000313" key="1">
    <source>
        <dbReference type="EMBL" id="KAL1250435.1"/>
    </source>
</evidence>
<organism evidence="1 2">
    <name type="scientific">Cirrhinus molitorella</name>
    <name type="common">mud carp</name>
    <dbReference type="NCBI Taxonomy" id="172907"/>
    <lineage>
        <taxon>Eukaryota</taxon>
        <taxon>Metazoa</taxon>
        <taxon>Chordata</taxon>
        <taxon>Craniata</taxon>
        <taxon>Vertebrata</taxon>
        <taxon>Euteleostomi</taxon>
        <taxon>Actinopterygii</taxon>
        <taxon>Neopterygii</taxon>
        <taxon>Teleostei</taxon>
        <taxon>Ostariophysi</taxon>
        <taxon>Cypriniformes</taxon>
        <taxon>Cyprinidae</taxon>
        <taxon>Labeoninae</taxon>
        <taxon>Labeonini</taxon>
        <taxon>Cirrhinus</taxon>
    </lineage>
</organism>